<dbReference type="NCBIfam" id="TIGR02293">
    <property type="entry name" value="TAS_TIGR02293"/>
    <property type="match status" value="1"/>
</dbReference>
<dbReference type="Pfam" id="PF20432">
    <property type="entry name" value="Xre-like-HTH"/>
    <property type="match status" value="1"/>
</dbReference>
<dbReference type="InterPro" id="IPR046847">
    <property type="entry name" value="Xre-like_HTH"/>
</dbReference>
<dbReference type="Pfam" id="PF13676">
    <property type="entry name" value="TIR_2"/>
    <property type="match status" value="1"/>
</dbReference>
<evidence type="ECO:0000259" key="1">
    <source>
        <dbReference type="PROSITE" id="PS50104"/>
    </source>
</evidence>
<organism evidence="2 3">
    <name type="scientific">Vreelandella sedimenti</name>
    <dbReference type="NCBI Taxonomy" id="2729618"/>
    <lineage>
        <taxon>Bacteria</taxon>
        <taxon>Pseudomonadati</taxon>
        <taxon>Pseudomonadota</taxon>
        <taxon>Gammaproteobacteria</taxon>
        <taxon>Oceanospirillales</taxon>
        <taxon>Halomonadaceae</taxon>
        <taxon>Vreelandella</taxon>
    </lineage>
</organism>
<protein>
    <submittedName>
        <fullName evidence="2">TIR domain-containing protein</fullName>
    </submittedName>
</protein>
<evidence type="ECO:0000313" key="3">
    <source>
        <dbReference type="Proteomes" id="UP000520876"/>
    </source>
</evidence>
<evidence type="ECO:0000313" key="2">
    <source>
        <dbReference type="EMBL" id="NYT72790.1"/>
    </source>
</evidence>
<dbReference type="GO" id="GO:0003677">
    <property type="term" value="F:DNA binding"/>
    <property type="evidence" value="ECO:0007669"/>
    <property type="project" value="InterPro"/>
</dbReference>
<proteinExistence type="predicted"/>
<dbReference type="InterPro" id="IPR024467">
    <property type="entry name" value="Xre/MbcA/ParS-like_toxin-bd"/>
</dbReference>
<reference evidence="2 3" key="1">
    <citation type="submission" date="2020-07" db="EMBL/GenBank/DDBJ databases">
        <title>Halomonas sp. QX-2 draft genome sequence.</title>
        <authorList>
            <person name="Qiu X."/>
        </authorList>
    </citation>
    <scope>NUCLEOTIDE SEQUENCE [LARGE SCALE GENOMIC DNA]</scope>
    <source>
        <strain evidence="2 3">QX-2</strain>
    </source>
</reference>
<dbReference type="AlphaFoldDB" id="A0A7Z0N757"/>
<dbReference type="EMBL" id="JACCGK010000008">
    <property type="protein sequence ID" value="NYT72790.1"/>
    <property type="molecule type" value="Genomic_DNA"/>
</dbReference>
<keyword evidence="3" id="KW-1185">Reference proteome</keyword>
<dbReference type="Pfam" id="PF09722">
    <property type="entry name" value="Xre_MbcA_ParS_C"/>
    <property type="match status" value="1"/>
</dbReference>
<accession>A0A7Z0N757</accession>
<sequence length="291" mass="33194">MEFITMQENNKISLLEPSLADIQAGLPAHFIKSIIDFLGISYAEFTRITGLSSSVIRRREMKDNKLNVEESNKIASIIRVIVLAKASFTCSDDVTRLWFFMPHPALNEERPIDHLQTEVGRRLVERSIIGASQPSFSTFHSPSELMAMKKTELNEKRIFLCHGKEDKLLIRKLYNNLKDDGMIPWFDEENLIGGVEWEQAIREAVRASDIVLVCLSINSASKIGFVQKEIKIALDAAEERPEGTIYIIPVMLEQCQLPQRLSKWHAVNYFEKEGYTKLLLAVEKSIQIVNT</sequence>
<dbReference type="InterPro" id="IPR011979">
    <property type="entry name" value="Antitox_Xre"/>
</dbReference>
<dbReference type="InterPro" id="IPR000157">
    <property type="entry name" value="TIR_dom"/>
</dbReference>
<dbReference type="SUPFAM" id="SSF52200">
    <property type="entry name" value="Toll/Interleukin receptor TIR domain"/>
    <property type="match status" value="1"/>
</dbReference>
<dbReference type="GO" id="GO:0007165">
    <property type="term" value="P:signal transduction"/>
    <property type="evidence" value="ECO:0007669"/>
    <property type="project" value="InterPro"/>
</dbReference>
<feature type="domain" description="TIR" evidence="1">
    <location>
        <begin position="154"/>
        <end position="278"/>
    </location>
</feature>
<gene>
    <name evidence="2" type="ORF">HZU72_10155</name>
</gene>
<dbReference type="InterPro" id="IPR035897">
    <property type="entry name" value="Toll_tir_struct_dom_sf"/>
</dbReference>
<dbReference type="PROSITE" id="PS50104">
    <property type="entry name" value="TIR"/>
    <property type="match status" value="1"/>
</dbReference>
<comment type="caution">
    <text evidence="2">The sequence shown here is derived from an EMBL/GenBank/DDBJ whole genome shotgun (WGS) entry which is preliminary data.</text>
</comment>
<dbReference type="Gene3D" id="3.40.50.10140">
    <property type="entry name" value="Toll/interleukin-1 receptor homology (TIR) domain"/>
    <property type="match status" value="1"/>
</dbReference>
<dbReference type="Proteomes" id="UP000520876">
    <property type="component" value="Unassembled WGS sequence"/>
</dbReference>
<name>A0A7Z0N757_9GAMM</name>